<accession>A0A7X2M0F1</accession>
<reference evidence="2 3" key="1">
    <citation type="submission" date="2019-11" db="EMBL/GenBank/DDBJ databases">
        <title>Bacillus lacus genome.</title>
        <authorList>
            <person name="Allen C.J."/>
            <person name="Newman J.D."/>
        </authorList>
    </citation>
    <scope>NUCLEOTIDE SEQUENCE [LARGE SCALE GENOMIC DNA]</scope>
    <source>
        <strain evidence="2 3">KCTC 33946</strain>
    </source>
</reference>
<proteinExistence type="predicted"/>
<dbReference type="InterPro" id="IPR024301">
    <property type="entry name" value="Amidase_6"/>
</dbReference>
<dbReference type="PANTHER" id="PTHR40032:SF1">
    <property type="entry name" value="EXPORTED PROTEIN"/>
    <property type="match status" value="1"/>
</dbReference>
<dbReference type="RefSeq" id="WP_154309503.1">
    <property type="nucleotide sequence ID" value="NZ_WKKI01000057.1"/>
</dbReference>
<dbReference type="EMBL" id="WKKI01000057">
    <property type="protein sequence ID" value="MRX74048.1"/>
    <property type="molecule type" value="Genomic_DNA"/>
</dbReference>
<organism evidence="2 3">
    <name type="scientific">Metabacillus lacus</name>
    <dbReference type="NCBI Taxonomy" id="1983721"/>
    <lineage>
        <taxon>Bacteria</taxon>
        <taxon>Bacillati</taxon>
        <taxon>Bacillota</taxon>
        <taxon>Bacilli</taxon>
        <taxon>Bacillales</taxon>
        <taxon>Bacillaceae</taxon>
        <taxon>Metabacillus</taxon>
    </lineage>
</organism>
<name>A0A7X2M0F1_9BACI</name>
<dbReference type="AlphaFoldDB" id="A0A7X2M0F1"/>
<sequence>MKQTLKALSEEKLHYLVGTSKKVTRIRDEDLAVLERKRKSLEMRNTEIVKGTLHLSFDDITEQSSVYQFAYQAHYRLLHKCGEHLYLEEIVEPRKAVTCREEILEDVSVVLKPWQEDFTPDNLPAEEQPERKKFIYDRSLAVQYAERWWNSSNSKYKNFDVNCTNFVSQCLHAGDAPTRGYPKRSSGWWMQNSSWSYSWTVAHSMKHYFQQSTAGLRATEVFSARELIPGDVICYDFQGDGRYDHTTIVVAKDKNSMPLVNAQTYNSRMRYWAYEDSTAYTPNIQYKFFHITDDEQGKK</sequence>
<dbReference type="PANTHER" id="PTHR40032">
    <property type="entry name" value="EXPORTED PROTEIN-RELATED"/>
    <property type="match status" value="1"/>
</dbReference>
<evidence type="ECO:0000259" key="1">
    <source>
        <dbReference type="Pfam" id="PF12671"/>
    </source>
</evidence>
<gene>
    <name evidence="2" type="ORF">GJU40_18150</name>
</gene>
<comment type="caution">
    <text evidence="2">The sequence shown here is derived from an EMBL/GenBank/DDBJ whole genome shotgun (WGS) entry which is preliminary data.</text>
</comment>
<keyword evidence="3" id="KW-1185">Reference proteome</keyword>
<feature type="domain" description="Putative amidase" evidence="1">
    <location>
        <begin position="136"/>
        <end position="288"/>
    </location>
</feature>
<evidence type="ECO:0000313" key="3">
    <source>
        <dbReference type="Proteomes" id="UP000448867"/>
    </source>
</evidence>
<dbReference type="Proteomes" id="UP000448867">
    <property type="component" value="Unassembled WGS sequence"/>
</dbReference>
<dbReference type="Pfam" id="PF12671">
    <property type="entry name" value="Amidase_6"/>
    <property type="match status" value="1"/>
</dbReference>
<evidence type="ECO:0000313" key="2">
    <source>
        <dbReference type="EMBL" id="MRX74048.1"/>
    </source>
</evidence>
<dbReference type="OrthoDB" id="9812429at2"/>
<protein>
    <submittedName>
        <fullName evidence="2">CHAP domain-containing protein</fullName>
    </submittedName>
</protein>